<keyword evidence="4" id="KW-1185">Reference proteome</keyword>
<proteinExistence type="predicted"/>
<dbReference type="RefSeq" id="WP_274149305.1">
    <property type="nucleotide sequence ID" value="NZ_CP117811.1"/>
</dbReference>
<organism evidence="3 4">
    <name type="scientific">Lentisphaera profundi</name>
    <dbReference type="NCBI Taxonomy" id="1658616"/>
    <lineage>
        <taxon>Bacteria</taxon>
        <taxon>Pseudomonadati</taxon>
        <taxon>Lentisphaerota</taxon>
        <taxon>Lentisphaeria</taxon>
        <taxon>Lentisphaerales</taxon>
        <taxon>Lentisphaeraceae</taxon>
        <taxon>Lentisphaera</taxon>
    </lineage>
</organism>
<dbReference type="SUPFAM" id="SSF48208">
    <property type="entry name" value="Six-hairpin glycosidases"/>
    <property type="match status" value="1"/>
</dbReference>
<dbReference type="InterPro" id="IPR012341">
    <property type="entry name" value="6hp_glycosidase-like_sf"/>
</dbReference>
<dbReference type="PANTHER" id="PTHR33886:SF8">
    <property type="entry name" value="UNSATURATED RHAMNOGALACTURONAN HYDROLASE (EUROFUNG)"/>
    <property type="match status" value="1"/>
</dbReference>
<sequence>MLKKHQILSFLLITFVSISCAQKVVKTNDDMRQELAESMQKSHDWMWENRSLTKGGQRADWDWTNATWFAGSMELYKVSQNPELLKQLRSVGEGLDWTIGDQTPGDKHDLQWYRSEYAKFQESNDKNIIDIMEHAGKKTTSFADNHTIIQVYADLAKIDKKNQYLDQTNKAFLALVDENLDVDMTDHLAVCWSGEWSWCDSLFMGPPAFAKIYDVTGNKKYLDFMDRKWWKAYDLLYDKKEMLFYRDASYLSKKEANGAKVFWSRGNGWVMGGLVRVLEVMPKDYPTRPQYIQLFKEMSAKISSIQQDDGFWRASLLDPTSFPGGETSGTGFFCYALAWGINNGYLDKRVYLPVVKRSINALMRSVDKNGKVGWVQAIGKDPKQVQAGDTEVYGVGAFLLAGSEVYKVLGE</sequence>
<dbReference type="Pfam" id="PF07470">
    <property type="entry name" value="Glyco_hydro_88"/>
    <property type="match status" value="1"/>
</dbReference>
<dbReference type="EMBL" id="CP117811">
    <property type="protein sequence ID" value="WDE95613.1"/>
    <property type="molecule type" value="Genomic_DNA"/>
</dbReference>
<evidence type="ECO:0000256" key="2">
    <source>
        <dbReference type="SAM" id="SignalP"/>
    </source>
</evidence>
<accession>A0ABY7VNC6</accession>
<dbReference type="InterPro" id="IPR010905">
    <property type="entry name" value="Glyco_hydro_88"/>
</dbReference>
<feature type="chain" id="PRO_5047234458" evidence="2">
    <location>
        <begin position="22"/>
        <end position="411"/>
    </location>
</feature>
<protein>
    <submittedName>
        <fullName evidence="3">Glycoside hydrolase family 88 protein</fullName>
    </submittedName>
</protein>
<gene>
    <name evidence="3" type="ORF">PQO03_07750</name>
</gene>
<keyword evidence="1 3" id="KW-0378">Hydrolase</keyword>
<dbReference type="PROSITE" id="PS51257">
    <property type="entry name" value="PROKAR_LIPOPROTEIN"/>
    <property type="match status" value="1"/>
</dbReference>
<dbReference type="GO" id="GO:0016787">
    <property type="term" value="F:hydrolase activity"/>
    <property type="evidence" value="ECO:0007669"/>
    <property type="project" value="UniProtKB-KW"/>
</dbReference>
<name>A0ABY7VNC6_9BACT</name>
<evidence type="ECO:0000256" key="1">
    <source>
        <dbReference type="ARBA" id="ARBA00022801"/>
    </source>
</evidence>
<evidence type="ECO:0000313" key="3">
    <source>
        <dbReference type="EMBL" id="WDE95613.1"/>
    </source>
</evidence>
<feature type="signal peptide" evidence="2">
    <location>
        <begin position="1"/>
        <end position="21"/>
    </location>
</feature>
<dbReference type="PANTHER" id="PTHR33886">
    <property type="entry name" value="UNSATURATED RHAMNOGALACTURONAN HYDROLASE (EUROFUNG)"/>
    <property type="match status" value="1"/>
</dbReference>
<dbReference type="InterPro" id="IPR008928">
    <property type="entry name" value="6-hairpin_glycosidase_sf"/>
</dbReference>
<dbReference type="InterPro" id="IPR052043">
    <property type="entry name" value="PolySaccharide_Degr_Enz"/>
</dbReference>
<evidence type="ECO:0000313" key="4">
    <source>
        <dbReference type="Proteomes" id="UP001214250"/>
    </source>
</evidence>
<reference evidence="3 4" key="1">
    <citation type="submission" date="2023-02" db="EMBL/GenBank/DDBJ databases">
        <title>Genome sequence of Lentisphaera profundi SAORIC-696.</title>
        <authorList>
            <person name="Kim e."/>
            <person name="Cho J.-C."/>
            <person name="Choi A."/>
            <person name="Kang I."/>
        </authorList>
    </citation>
    <scope>NUCLEOTIDE SEQUENCE [LARGE SCALE GENOMIC DNA]</scope>
    <source>
        <strain evidence="3 4">SAORIC-696</strain>
    </source>
</reference>
<dbReference type="Proteomes" id="UP001214250">
    <property type="component" value="Chromosome 1"/>
</dbReference>
<keyword evidence="2" id="KW-0732">Signal</keyword>
<dbReference type="Gene3D" id="1.50.10.10">
    <property type="match status" value="1"/>
</dbReference>